<dbReference type="Gene3D" id="1.10.238.10">
    <property type="entry name" value="EF-hand"/>
    <property type="match status" value="1"/>
</dbReference>
<feature type="domain" description="EF-hand" evidence="4">
    <location>
        <begin position="146"/>
        <end position="181"/>
    </location>
</feature>
<dbReference type="InParanoid" id="A0A3B1IM64"/>
<feature type="domain" description="EF-hand" evidence="4">
    <location>
        <begin position="194"/>
        <end position="229"/>
    </location>
</feature>
<evidence type="ECO:0000256" key="3">
    <source>
        <dbReference type="ARBA" id="ARBA00022837"/>
    </source>
</evidence>
<dbReference type="SMART" id="SM00054">
    <property type="entry name" value="EFh"/>
    <property type="match status" value="2"/>
</dbReference>
<dbReference type="InterPro" id="IPR028846">
    <property type="entry name" value="Recoverin"/>
</dbReference>
<keyword evidence="6" id="KW-1185">Reference proteome</keyword>
<reference evidence="6" key="2">
    <citation type="journal article" date="2014" name="Nat. Commun.">
        <title>The cavefish genome reveals candidate genes for eye loss.</title>
        <authorList>
            <person name="McGaugh S.E."/>
            <person name="Gross J.B."/>
            <person name="Aken B."/>
            <person name="Blin M."/>
            <person name="Borowsky R."/>
            <person name="Chalopin D."/>
            <person name="Hinaux H."/>
            <person name="Jeffery W.R."/>
            <person name="Keene A."/>
            <person name="Ma L."/>
            <person name="Minx P."/>
            <person name="Murphy D."/>
            <person name="O'Quin K.E."/>
            <person name="Retaux S."/>
            <person name="Rohner N."/>
            <person name="Searle S.M."/>
            <person name="Stahl B.A."/>
            <person name="Tabin C."/>
            <person name="Volff J.N."/>
            <person name="Yoshizawa M."/>
            <person name="Warren W.C."/>
        </authorList>
    </citation>
    <scope>NUCLEOTIDE SEQUENCE [LARGE SCALE GENOMIC DNA]</scope>
    <source>
        <strain evidence="6">female</strain>
    </source>
</reference>
<evidence type="ECO:0000313" key="5">
    <source>
        <dbReference type="Ensembl" id="ENSAMXP00000030997.1"/>
    </source>
</evidence>
<dbReference type="PROSITE" id="PS50222">
    <property type="entry name" value="EF_HAND_2"/>
    <property type="match status" value="2"/>
</dbReference>
<protein>
    <submittedName>
        <fullName evidence="5">Potassium voltage-gated channel interacting protein 4b</fullName>
    </submittedName>
</protein>
<name>A0A3B1IM64_ASTMX</name>
<dbReference type="PANTHER" id="PTHR23055:SF167">
    <property type="entry name" value="EF-HAND DOMAIN-CONTAINING PROTEIN"/>
    <property type="match status" value="1"/>
</dbReference>
<dbReference type="Proteomes" id="UP000018467">
    <property type="component" value="Unassembled WGS sequence"/>
</dbReference>
<dbReference type="GO" id="GO:0005509">
    <property type="term" value="F:calcium ion binding"/>
    <property type="evidence" value="ECO:0007669"/>
    <property type="project" value="InterPro"/>
</dbReference>
<evidence type="ECO:0000256" key="2">
    <source>
        <dbReference type="ARBA" id="ARBA00022737"/>
    </source>
</evidence>
<reference evidence="5" key="4">
    <citation type="submission" date="2025-09" db="UniProtKB">
        <authorList>
            <consortium name="Ensembl"/>
        </authorList>
    </citation>
    <scope>IDENTIFICATION</scope>
</reference>
<dbReference type="GO" id="GO:0015459">
    <property type="term" value="F:potassium channel regulator activity"/>
    <property type="evidence" value="ECO:0007669"/>
    <property type="project" value="TreeGrafter"/>
</dbReference>
<keyword evidence="1" id="KW-0479">Metal-binding</keyword>
<dbReference type="InterPro" id="IPR011992">
    <property type="entry name" value="EF-hand-dom_pair"/>
</dbReference>
<dbReference type="SUPFAM" id="SSF47473">
    <property type="entry name" value="EF-hand"/>
    <property type="match status" value="1"/>
</dbReference>
<keyword evidence="2" id="KW-0677">Repeat</keyword>
<dbReference type="InterPro" id="IPR002048">
    <property type="entry name" value="EF_hand_dom"/>
</dbReference>
<dbReference type="PANTHER" id="PTHR23055">
    <property type="entry name" value="CALCIUM BINDING PROTEINS"/>
    <property type="match status" value="1"/>
</dbReference>
<accession>A0A3B1IM64</accession>
<dbReference type="Ensembl" id="ENSAMXT00000041340.1">
    <property type="protein sequence ID" value="ENSAMXP00000030997.1"/>
    <property type="gene ID" value="ENSAMXG00000031041.1"/>
</dbReference>
<dbReference type="GO" id="GO:0008076">
    <property type="term" value="C:voltage-gated potassium channel complex"/>
    <property type="evidence" value="ECO:0007669"/>
    <property type="project" value="TreeGrafter"/>
</dbReference>
<reference evidence="6" key="1">
    <citation type="submission" date="2013-03" db="EMBL/GenBank/DDBJ databases">
        <authorList>
            <person name="Jeffery W."/>
            <person name="Warren W."/>
            <person name="Wilson R.K."/>
        </authorList>
    </citation>
    <scope>NUCLEOTIDE SEQUENCE</scope>
    <source>
        <strain evidence="6">female</strain>
    </source>
</reference>
<dbReference type="PROSITE" id="PS00018">
    <property type="entry name" value="EF_HAND_1"/>
    <property type="match status" value="2"/>
</dbReference>
<evidence type="ECO:0000256" key="1">
    <source>
        <dbReference type="ARBA" id="ARBA00022723"/>
    </source>
</evidence>
<dbReference type="GO" id="GO:1901379">
    <property type="term" value="P:regulation of potassium ion transmembrane transport"/>
    <property type="evidence" value="ECO:0007669"/>
    <property type="project" value="TreeGrafter"/>
</dbReference>
<keyword evidence="3" id="KW-0106">Calcium</keyword>
<reference evidence="5" key="3">
    <citation type="submission" date="2025-08" db="UniProtKB">
        <authorList>
            <consortium name="Ensembl"/>
        </authorList>
    </citation>
    <scope>IDENTIFICATION</scope>
</reference>
<sequence>AGWGQLRGRGGLVGGLHGCGQQNNGSVTGSHYFFSKCIIWALYCVVDNEDEEQDGTVVRRRRPEDLERLHRQSRFSKRELQFLYRSFKSGCPSGIVTEETFKTIYSQFFPGGGIKWQTFGNPFLFHVFFFDKFLNLIGMSVLLRGSAEEKLYWTFNLYDLNRDGQITREEMLDVLKAIYDLMGKNVPTGLKEEIPRLHLEAFFQKMDRNHDGVVTAEEFIETCQKDENILRSMGLFENTV</sequence>
<evidence type="ECO:0000313" key="6">
    <source>
        <dbReference type="Proteomes" id="UP000018467"/>
    </source>
</evidence>
<dbReference type="InterPro" id="IPR018247">
    <property type="entry name" value="EF_Hand_1_Ca_BS"/>
</dbReference>
<dbReference type="GeneTree" id="ENSGT00940000158985"/>
<dbReference type="Bgee" id="ENSAMXG00000031041">
    <property type="expression patterns" value="Expressed in muscle tissue and 11 other cell types or tissues"/>
</dbReference>
<dbReference type="STRING" id="7994.ENSAMXP00000030997"/>
<evidence type="ECO:0000259" key="4">
    <source>
        <dbReference type="PROSITE" id="PS50222"/>
    </source>
</evidence>
<dbReference type="PRINTS" id="PR00450">
    <property type="entry name" value="RECOVERIN"/>
</dbReference>
<dbReference type="Pfam" id="PF13499">
    <property type="entry name" value="EF-hand_7"/>
    <property type="match status" value="1"/>
</dbReference>
<organism evidence="5 6">
    <name type="scientific">Astyanax mexicanus</name>
    <name type="common">Blind cave fish</name>
    <name type="synonym">Astyanax fasciatus mexicanus</name>
    <dbReference type="NCBI Taxonomy" id="7994"/>
    <lineage>
        <taxon>Eukaryota</taxon>
        <taxon>Metazoa</taxon>
        <taxon>Chordata</taxon>
        <taxon>Craniata</taxon>
        <taxon>Vertebrata</taxon>
        <taxon>Euteleostomi</taxon>
        <taxon>Actinopterygii</taxon>
        <taxon>Neopterygii</taxon>
        <taxon>Teleostei</taxon>
        <taxon>Ostariophysi</taxon>
        <taxon>Characiformes</taxon>
        <taxon>Characoidei</taxon>
        <taxon>Acestrorhamphidae</taxon>
        <taxon>Acestrorhamphinae</taxon>
        <taxon>Astyanax</taxon>
    </lineage>
</organism>
<proteinExistence type="predicted"/>
<dbReference type="CDD" id="cd00051">
    <property type="entry name" value="EFh"/>
    <property type="match status" value="1"/>
</dbReference>
<dbReference type="AlphaFoldDB" id="A0A3B1IM64"/>